<dbReference type="RefSeq" id="WP_394478833.1">
    <property type="nucleotide sequence ID" value="NZ_JBIGHV010000004.1"/>
</dbReference>
<dbReference type="Proteomes" id="UP001606210">
    <property type="component" value="Unassembled WGS sequence"/>
</dbReference>
<sequence>MHSRESSRLTAPLAHRVAEDADADHIATAILALWTDIEAALQPIVGRRGVAALFKRALHLTTAQHPWLAPLKPGQEDAVDMAHLRQLVAEQAPAQAGAAGSALFENFRELLTALIGTPLSERLLQAVWSNSSSAAPAQDPTP</sequence>
<evidence type="ECO:0000313" key="1">
    <source>
        <dbReference type="EMBL" id="MFG6430511.1"/>
    </source>
</evidence>
<reference evidence="1 2" key="1">
    <citation type="submission" date="2024-08" db="EMBL/GenBank/DDBJ databases">
        <authorList>
            <person name="Lu H."/>
        </authorList>
    </citation>
    <scope>NUCLEOTIDE SEQUENCE [LARGE SCALE GENOMIC DNA]</scope>
    <source>
        <strain evidence="1 2">LYH14W</strain>
    </source>
</reference>
<proteinExistence type="predicted"/>
<organism evidence="1 2">
    <name type="scientific">Pelomonas parva</name>
    <dbReference type="NCBI Taxonomy" id="3299032"/>
    <lineage>
        <taxon>Bacteria</taxon>
        <taxon>Pseudomonadati</taxon>
        <taxon>Pseudomonadota</taxon>
        <taxon>Betaproteobacteria</taxon>
        <taxon>Burkholderiales</taxon>
        <taxon>Sphaerotilaceae</taxon>
        <taxon>Roseateles</taxon>
    </lineage>
</organism>
<keyword evidence="2" id="KW-1185">Reference proteome</keyword>
<evidence type="ECO:0008006" key="3">
    <source>
        <dbReference type="Google" id="ProtNLM"/>
    </source>
</evidence>
<evidence type="ECO:0000313" key="2">
    <source>
        <dbReference type="Proteomes" id="UP001606210"/>
    </source>
</evidence>
<gene>
    <name evidence="1" type="ORF">ACG00Y_11340</name>
</gene>
<comment type="caution">
    <text evidence="1">The sequence shown here is derived from an EMBL/GenBank/DDBJ whole genome shotgun (WGS) entry which is preliminary data.</text>
</comment>
<name>A0ABW7F1Y2_9BURK</name>
<dbReference type="EMBL" id="JBIGHV010000004">
    <property type="protein sequence ID" value="MFG6430511.1"/>
    <property type="molecule type" value="Genomic_DNA"/>
</dbReference>
<protein>
    <recommendedName>
        <fullName evidence="3">DUF2267 domain-containing protein</fullName>
    </recommendedName>
</protein>
<accession>A0ABW7F1Y2</accession>